<feature type="region of interest" description="Disordered" evidence="1">
    <location>
        <begin position="1"/>
        <end position="28"/>
    </location>
</feature>
<organism evidence="2 3">
    <name type="scientific">Lactuca virosa</name>
    <dbReference type="NCBI Taxonomy" id="75947"/>
    <lineage>
        <taxon>Eukaryota</taxon>
        <taxon>Viridiplantae</taxon>
        <taxon>Streptophyta</taxon>
        <taxon>Embryophyta</taxon>
        <taxon>Tracheophyta</taxon>
        <taxon>Spermatophyta</taxon>
        <taxon>Magnoliopsida</taxon>
        <taxon>eudicotyledons</taxon>
        <taxon>Gunneridae</taxon>
        <taxon>Pentapetalae</taxon>
        <taxon>asterids</taxon>
        <taxon>campanulids</taxon>
        <taxon>Asterales</taxon>
        <taxon>Asteraceae</taxon>
        <taxon>Cichorioideae</taxon>
        <taxon>Cichorieae</taxon>
        <taxon>Lactucinae</taxon>
        <taxon>Lactuca</taxon>
    </lineage>
</organism>
<comment type="caution">
    <text evidence="2">The sequence shown here is derived from an EMBL/GenBank/DDBJ whole genome shotgun (WGS) entry which is preliminary data.</text>
</comment>
<protein>
    <submittedName>
        <fullName evidence="2">Uncharacterized protein</fullName>
    </submittedName>
</protein>
<evidence type="ECO:0000313" key="3">
    <source>
        <dbReference type="Proteomes" id="UP001157418"/>
    </source>
</evidence>
<name>A0AAU9PXE9_9ASTR</name>
<gene>
    <name evidence="2" type="ORF">LVIROSA_LOCUS39734</name>
</gene>
<proteinExistence type="predicted"/>
<dbReference type="EMBL" id="CAKMRJ010005748">
    <property type="protein sequence ID" value="CAH1454564.1"/>
    <property type="molecule type" value="Genomic_DNA"/>
</dbReference>
<sequence length="91" mass="9901">MKTISSSVATEEDSKLNPSGDEEHPPITPSSWTVAQNLGLLLFKGFYKILNLPHLLLDSTIVKTESGFSKSAIASGQFENLNLYQKGQYAG</sequence>
<evidence type="ECO:0000256" key="1">
    <source>
        <dbReference type="SAM" id="MobiDB-lite"/>
    </source>
</evidence>
<accession>A0AAU9PXE9</accession>
<dbReference type="Proteomes" id="UP001157418">
    <property type="component" value="Unassembled WGS sequence"/>
</dbReference>
<keyword evidence="3" id="KW-1185">Reference proteome</keyword>
<evidence type="ECO:0000313" key="2">
    <source>
        <dbReference type="EMBL" id="CAH1454564.1"/>
    </source>
</evidence>
<reference evidence="2 3" key="1">
    <citation type="submission" date="2022-01" db="EMBL/GenBank/DDBJ databases">
        <authorList>
            <person name="Xiong W."/>
            <person name="Schranz E."/>
        </authorList>
    </citation>
    <scope>NUCLEOTIDE SEQUENCE [LARGE SCALE GENOMIC DNA]</scope>
</reference>
<dbReference type="AlphaFoldDB" id="A0AAU9PXE9"/>